<organism evidence="1 2">
    <name type="scientific">Bartonella quintana JK 68</name>
    <dbReference type="NCBI Taxonomy" id="1134503"/>
    <lineage>
        <taxon>Bacteria</taxon>
        <taxon>Pseudomonadati</taxon>
        <taxon>Pseudomonadota</taxon>
        <taxon>Alphaproteobacteria</taxon>
        <taxon>Hyphomicrobiales</taxon>
        <taxon>Bartonellaceae</taxon>
        <taxon>Bartonella</taxon>
    </lineage>
</organism>
<proteinExistence type="predicted"/>
<gene>
    <name evidence="1" type="ORF">O7U_00828</name>
</gene>
<sequence>MKSYVRGFFNNFSDRYKLRDLAQGSKFHLLGTSGMITTLAGMHPNLERYDQKKMDGIWTNDADITLMIKRLLS</sequence>
<evidence type="ECO:0000313" key="1">
    <source>
        <dbReference type="EMBL" id="KEC66297.1"/>
    </source>
</evidence>
<reference evidence="1 2" key="1">
    <citation type="submission" date="2012-04" db="EMBL/GenBank/DDBJ databases">
        <title>The Genome Sequence of Bartonella quintana JK 68.</title>
        <authorList>
            <consortium name="The Broad Institute Genome Sequencing Platform"/>
            <consortium name="The Broad Institute Genome Sequencing Center for Infectious Disease"/>
            <person name="Feldgarden M."/>
            <person name="Kirby J."/>
            <person name="Kosoy M."/>
            <person name="Birtles R."/>
            <person name="Probert W.S."/>
            <person name="Chiaraviglio L."/>
            <person name="Walker B."/>
            <person name="Young S.K."/>
            <person name="Zeng Q."/>
            <person name="Gargeya S."/>
            <person name="Fitzgerald M."/>
            <person name="Haas B."/>
            <person name="Abouelleil A."/>
            <person name="Alvarado L."/>
            <person name="Arachchi H.M."/>
            <person name="Berlin A.M."/>
            <person name="Chapman S.B."/>
            <person name="Goldberg J."/>
            <person name="Griggs A."/>
            <person name="Gujja S."/>
            <person name="Hansen M."/>
            <person name="Howarth C."/>
            <person name="Imamovic A."/>
            <person name="Larimer J."/>
            <person name="McCowen C."/>
            <person name="Montmayeur A."/>
            <person name="Murphy C."/>
            <person name="Neiman D."/>
            <person name="Pearson M."/>
            <person name="Priest M."/>
            <person name="Roberts A."/>
            <person name="Saif S."/>
            <person name="Shea T."/>
            <person name="Sisk P."/>
            <person name="Sykes S."/>
            <person name="Wortman J."/>
            <person name="Nusbaum C."/>
            <person name="Birren B."/>
        </authorList>
    </citation>
    <scope>NUCLEOTIDE SEQUENCE [LARGE SCALE GENOMIC DNA]</scope>
    <source>
        <strain evidence="1 2">JK 68</strain>
    </source>
</reference>
<evidence type="ECO:0000313" key="2">
    <source>
        <dbReference type="Proteomes" id="UP000027143"/>
    </source>
</evidence>
<accession>A0ABR4SQ70</accession>
<keyword evidence="2" id="KW-1185">Reference proteome</keyword>
<dbReference type="InterPro" id="IPR043129">
    <property type="entry name" value="ATPase_NBD"/>
</dbReference>
<dbReference type="Proteomes" id="UP000027143">
    <property type="component" value="Unassembled WGS sequence"/>
</dbReference>
<dbReference type="SUPFAM" id="SSF53067">
    <property type="entry name" value="Actin-like ATPase domain"/>
    <property type="match status" value="1"/>
</dbReference>
<dbReference type="EMBL" id="AHPD01000007">
    <property type="protein sequence ID" value="KEC66297.1"/>
    <property type="molecule type" value="Genomic_DNA"/>
</dbReference>
<protein>
    <submittedName>
        <fullName evidence="1">Uncharacterized protein</fullName>
    </submittedName>
</protein>
<comment type="caution">
    <text evidence="1">The sequence shown here is derived from an EMBL/GenBank/DDBJ whole genome shotgun (WGS) entry which is preliminary data.</text>
</comment>
<name>A0ABR4SQ70_BARQI</name>
<dbReference type="Gene3D" id="3.30.420.150">
    <property type="entry name" value="Exopolyphosphatase. Domain 2"/>
    <property type="match status" value="1"/>
</dbReference>